<keyword evidence="3" id="KW-0233">DNA recombination</keyword>
<comment type="caution">
    <text evidence="5">The sequence shown here is derived from an EMBL/GenBank/DDBJ whole genome shotgun (WGS) entry which is preliminary data.</text>
</comment>
<feature type="domain" description="Resolvase/invertase-type recombinase catalytic" evidence="4">
    <location>
        <begin position="2"/>
        <end position="147"/>
    </location>
</feature>
<dbReference type="GO" id="GO:0000150">
    <property type="term" value="F:DNA strand exchange activity"/>
    <property type="evidence" value="ECO:0007669"/>
    <property type="project" value="InterPro"/>
</dbReference>
<dbReference type="Pfam" id="PF00239">
    <property type="entry name" value="Resolvase"/>
    <property type="match status" value="1"/>
</dbReference>
<sequence length="192" mass="22299">MKVAIYARVSTEEQHTDNQVSVLEKFAASQGWDVVKIYTEEASAWRAGHQKELKELLNRASYHEYDMVLVWSLDRLTRQGIGHIMQLVNTFKQYGCQVISQQESWTHQNDGMMVDLLYAITAWVAKFESERRSERIKAALARKKANGERIGRAPGAKDVQPRKRLGYLKRYDDRRKIASGKKMILSRLNKRK</sequence>
<dbReference type="PROSITE" id="PS51736">
    <property type="entry name" value="RECOMBINASES_3"/>
    <property type="match status" value="1"/>
</dbReference>
<dbReference type="PANTHER" id="PTHR30461">
    <property type="entry name" value="DNA-INVERTASE FROM LAMBDOID PROPHAGE"/>
    <property type="match status" value="1"/>
</dbReference>
<dbReference type="Gene3D" id="3.40.50.1390">
    <property type="entry name" value="Resolvase, N-terminal catalytic domain"/>
    <property type="match status" value="1"/>
</dbReference>
<dbReference type="PROSITE" id="PS00397">
    <property type="entry name" value="RECOMBINASES_1"/>
    <property type="match status" value="1"/>
</dbReference>
<evidence type="ECO:0000256" key="2">
    <source>
        <dbReference type="ARBA" id="ARBA00023125"/>
    </source>
</evidence>
<dbReference type="SUPFAM" id="SSF53041">
    <property type="entry name" value="Resolvase-like"/>
    <property type="match status" value="1"/>
</dbReference>
<keyword evidence="2" id="KW-0238">DNA-binding</keyword>
<dbReference type="AlphaFoldDB" id="A0A0F9GZ70"/>
<name>A0A0F9GZ70_9ZZZZ</name>
<dbReference type="InterPro" id="IPR006118">
    <property type="entry name" value="Recombinase_CS"/>
</dbReference>
<dbReference type="InterPro" id="IPR006119">
    <property type="entry name" value="Resolv_N"/>
</dbReference>
<protein>
    <recommendedName>
        <fullName evidence="4">Resolvase/invertase-type recombinase catalytic domain-containing protein</fullName>
    </recommendedName>
</protein>
<dbReference type="GO" id="GO:0003677">
    <property type="term" value="F:DNA binding"/>
    <property type="evidence" value="ECO:0007669"/>
    <property type="project" value="UniProtKB-KW"/>
</dbReference>
<dbReference type="InterPro" id="IPR036162">
    <property type="entry name" value="Resolvase-like_N_sf"/>
</dbReference>
<accession>A0A0F9GZ70</accession>
<dbReference type="CDD" id="cd03768">
    <property type="entry name" value="SR_ResInv"/>
    <property type="match status" value="1"/>
</dbReference>
<gene>
    <name evidence="5" type="ORF">LCGC14_1767390</name>
</gene>
<dbReference type="EMBL" id="LAZR01016525">
    <property type="protein sequence ID" value="KKM04124.1"/>
    <property type="molecule type" value="Genomic_DNA"/>
</dbReference>
<organism evidence="5">
    <name type="scientific">marine sediment metagenome</name>
    <dbReference type="NCBI Taxonomy" id="412755"/>
    <lineage>
        <taxon>unclassified sequences</taxon>
        <taxon>metagenomes</taxon>
        <taxon>ecological metagenomes</taxon>
    </lineage>
</organism>
<keyword evidence="1" id="KW-0229">DNA integration</keyword>
<evidence type="ECO:0000256" key="3">
    <source>
        <dbReference type="ARBA" id="ARBA00023172"/>
    </source>
</evidence>
<evidence type="ECO:0000256" key="1">
    <source>
        <dbReference type="ARBA" id="ARBA00022908"/>
    </source>
</evidence>
<dbReference type="SMART" id="SM00857">
    <property type="entry name" value="Resolvase"/>
    <property type="match status" value="1"/>
</dbReference>
<dbReference type="GO" id="GO:0015074">
    <property type="term" value="P:DNA integration"/>
    <property type="evidence" value="ECO:0007669"/>
    <property type="project" value="UniProtKB-KW"/>
</dbReference>
<evidence type="ECO:0000313" key="5">
    <source>
        <dbReference type="EMBL" id="KKM04124.1"/>
    </source>
</evidence>
<dbReference type="InterPro" id="IPR050639">
    <property type="entry name" value="SSR_resolvase"/>
</dbReference>
<dbReference type="PANTHER" id="PTHR30461:SF2">
    <property type="entry name" value="SERINE RECOMBINASE PINE-RELATED"/>
    <property type="match status" value="1"/>
</dbReference>
<evidence type="ECO:0000259" key="4">
    <source>
        <dbReference type="PROSITE" id="PS51736"/>
    </source>
</evidence>
<reference evidence="5" key="1">
    <citation type="journal article" date="2015" name="Nature">
        <title>Complex archaea that bridge the gap between prokaryotes and eukaryotes.</title>
        <authorList>
            <person name="Spang A."/>
            <person name="Saw J.H."/>
            <person name="Jorgensen S.L."/>
            <person name="Zaremba-Niedzwiedzka K."/>
            <person name="Martijn J."/>
            <person name="Lind A.E."/>
            <person name="van Eijk R."/>
            <person name="Schleper C."/>
            <person name="Guy L."/>
            <person name="Ettema T.J."/>
        </authorList>
    </citation>
    <scope>NUCLEOTIDE SEQUENCE</scope>
</reference>
<proteinExistence type="predicted"/>